<keyword evidence="11" id="KW-1185">Reference proteome</keyword>
<keyword evidence="4" id="KW-0808">Transferase</keyword>
<evidence type="ECO:0000256" key="2">
    <source>
        <dbReference type="ARBA" id="ARBA00022475"/>
    </source>
</evidence>
<feature type="transmembrane region" description="Helical" evidence="8">
    <location>
        <begin position="75"/>
        <end position="96"/>
    </location>
</feature>
<reference evidence="10 11" key="1">
    <citation type="submission" date="2019-09" db="EMBL/GenBank/DDBJ databases">
        <title>Actinomadura physcomitrii sp. nov., a novel actinomycete isolated from moss [Physcomitrium sphaericum (Ludw) Fuernr].</title>
        <authorList>
            <person name="Zhuang X."/>
            <person name="Liu C."/>
        </authorList>
    </citation>
    <scope>NUCLEOTIDE SEQUENCE [LARGE SCALE GENOMIC DNA]</scope>
    <source>
        <strain evidence="10 11">HMC1</strain>
    </source>
</reference>
<comment type="subcellular location">
    <subcellularLocation>
        <location evidence="1">Cell membrane</location>
        <topology evidence="1">Multi-pass membrane protein</topology>
    </subcellularLocation>
</comment>
<dbReference type="EMBL" id="WBMT01000002">
    <property type="protein sequence ID" value="KAB2351566.1"/>
    <property type="molecule type" value="Genomic_DNA"/>
</dbReference>
<feature type="transmembrane region" description="Helical" evidence="8">
    <location>
        <begin position="276"/>
        <end position="294"/>
    </location>
</feature>
<dbReference type="PANTHER" id="PTHR33908">
    <property type="entry name" value="MANNOSYLTRANSFERASE YKCB-RELATED"/>
    <property type="match status" value="1"/>
</dbReference>
<feature type="domain" description="Glycosyltransferase RgtA/B/C/D-like" evidence="9">
    <location>
        <begin position="61"/>
        <end position="218"/>
    </location>
</feature>
<protein>
    <recommendedName>
        <fullName evidence="9">Glycosyltransferase RgtA/B/C/D-like domain-containing protein</fullName>
    </recommendedName>
</protein>
<feature type="transmembrane region" description="Helical" evidence="8">
    <location>
        <begin position="128"/>
        <end position="146"/>
    </location>
</feature>
<organism evidence="10 11">
    <name type="scientific">Actinomadura rudentiformis</name>
    <dbReference type="NCBI Taxonomy" id="359158"/>
    <lineage>
        <taxon>Bacteria</taxon>
        <taxon>Bacillati</taxon>
        <taxon>Actinomycetota</taxon>
        <taxon>Actinomycetes</taxon>
        <taxon>Streptosporangiales</taxon>
        <taxon>Thermomonosporaceae</taxon>
        <taxon>Actinomadura</taxon>
    </lineage>
</organism>
<dbReference type="InterPro" id="IPR050297">
    <property type="entry name" value="LipidA_mod_glycosyltrf_83"/>
</dbReference>
<evidence type="ECO:0000259" key="9">
    <source>
        <dbReference type="Pfam" id="PF13231"/>
    </source>
</evidence>
<evidence type="ECO:0000256" key="4">
    <source>
        <dbReference type="ARBA" id="ARBA00022679"/>
    </source>
</evidence>
<keyword evidence="7 8" id="KW-0472">Membrane</keyword>
<evidence type="ECO:0000256" key="5">
    <source>
        <dbReference type="ARBA" id="ARBA00022692"/>
    </source>
</evidence>
<name>A0A6H9Z8N9_9ACTN</name>
<accession>A0A6H9Z8N9</accession>
<keyword evidence="3" id="KW-0328">Glycosyltransferase</keyword>
<evidence type="ECO:0000256" key="7">
    <source>
        <dbReference type="ARBA" id="ARBA00023136"/>
    </source>
</evidence>
<evidence type="ECO:0000313" key="11">
    <source>
        <dbReference type="Proteomes" id="UP000468735"/>
    </source>
</evidence>
<dbReference type="GO" id="GO:0009103">
    <property type="term" value="P:lipopolysaccharide biosynthetic process"/>
    <property type="evidence" value="ECO:0007669"/>
    <property type="project" value="UniProtKB-ARBA"/>
</dbReference>
<dbReference type="OrthoDB" id="5318634at2"/>
<feature type="transmembrane region" description="Helical" evidence="8">
    <location>
        <begin position="103"/>
        <end position="122"/>
    </location>
</feature>
<dbReference type="GO" id="GO:0016763">
    <property type="term" value="F:pentosyltransferase activity"/>
    <property type="evidence" value="ECO:0007669"/>
    <property type="project" value="TreeGrafter"/>
</dbReference>
<dbReference type="RefSeq" id="WP_151558435.1">
    <property type="nucleotide sequence ID" value="NZ_WBMT01000002.1"/>
</dbReference>
<evidence type="ECO:0000256" key="3">
    <source>
        <dbReference type="ARBA" id="ARBA00022676"/>
    </source>
</evidence>
<evidence type="ECO:0000313" key="10">
    <source>
        <dbReference type="EMBL" id="KAB2351566.1"/>
    </source>
</evidence>
<evidence type="ECO:0000256" key="6">
    <source>
        <dbReference type="ARBA" id="ARBA00022989"/>
    </source>
</evidence>
<comment type="caution">
    <text evidence="10">The sequence shown here is derived from an EMBL/GenBank/DDBJ whole genome shotgun (WGS) entry which is preliminary data.</text>
</comment>
<keyword evidence="6 8" id="KW-1133">Transmembrane helix</keyword>
<dbReference type="GO" id="GO:0010041">
    <property type="term" value="P:response to iron(III) ion"/>
    <property type="evidence" value="ECO:0007669"/>
    <property type="project" value="TreeGrafter"/>
</dbReference>
<keyword evidence="5 8" id="KW-0812">Transmembrane</keyword>
<dbReference type="PANTHER" id="PTHR33908:SF3">
    <property type="entry name" value="UNDECAPRENYL PHOSPHATE-ALPHA-4-AMINO-4-DEOXY-L-ARABINOSE ARABINOSYL TRANSFERASE"/>
    <property type="match status" value="1"/>
</dbReference>
<evidence type="ECO:0000256" key="8">
    <source>
        <dbReference type="SAM" id="Phobius"/>
    </source>
</evidence>
<evidence type="ECO:0000256" key="1">
    <source>
        <dbReference type="ARBA" id="ARBA00004651"/>
    </source>
</evidence>
<dbReference type="AlphaFoldDB" id="A0A6H9Z8N9"/>
<feature type="transmembrane region" description="Helical" evidence="8">
    <location>
        <begin position="203"/>
        <end position="220"/>
    </location>
</feature>
<gene>
    <name evidence="10" type="ORF">F8566_04880</name>
</gene>
<keyword evidence="2" id="KW-1003">Cell membrane</keyword>
<proteinExistence type="predicted"/>
<dbReference type="Proteomes" id="UP000468735">
    <property type="component" value="Unassembled WGS sequence"/>
</dbReference>
<dbReference type="InterPro" id="IPR038731">
    <property type="entry name" value="RgtA/B/C-like"/>
</dbReference>
<dbReference type="Pfam" id="PF13231">
    <property type="entry name" value="PMT_2"/>
    <property type="match status" value="1"/>
</dbReference>
<feature type="transmembrane region" description="Helical" evidence="8">
    <location>
        <begin position="167"/>
        <end position="191"/>
    </location>
</feature>
<feature type="transmembrane region" description="Helical" evidence="8">
    <location>
        <begin position="306"/>
        <end position="325"/>
    </location>
</feature>
<sequence>MRTCAVPAFAAAMTLVIALLGISGPSFWLDEAATISMTGRSLPDLERAVHRLDLVHLAYYLIMKPWVAVFGESELAVRVPSAVAMAAGAAGVVALGRRCGSDATALVAGICYATSVTVTRYAQEARPFAMVTAAAVLATYLLVRAVQATEKTGTRDRRRIWLTGYAVALVLVGLFNIFGLLLVAAHAITLLWTRVEPCLLRRWLAATAAALVVLAPFVIASQTQKAQVASLQKPTAVMTWSLVRFMAGGERLILVLTALMVIGVIAGRLQRPRTPGLAALALPWLFFPPVFLLSASFVQPMFRTRYVLLCVPALVLLVAAGLVALGQLWRPLTAVALVAVLALTVPGQLEIRKQDERIDDLRAAADIVRERAMPGDGVLFLARHQRWRTAAYADAYKGLTDLMVRKTPAKAANLDGEDVNPAVLATRLCNVGRVWLMDGGGARQPPWVRNRENLVQRMGLDVTLGVWRYKGGSIKLVTRSRPADAGVCGGSPPI</sequence>
<dbReference type="GO" id="GO:0005886">
    <property type="term" value="C:plasma membrane"/>
    <property type="evidence" value="ECO:0007669"/>
    <property type="project" value="UniProtKB-SubCell"/>
</dbReference>